<dbReference type="PANTHER" id="PTHR43827">
    <property type="entry name" value="2,5-DIKETO-D-GLUCONIC ACID REDUCTASE"/>
    <property type="match status" value="1"/>
</dbReference>
<dbReference type="AlphaFoldDB" id="A0A7R9G3Y3"/>
<dbReference type="EMBL" id="OC004667">
    <property type="protein sequence ID" value="CAD7264723.1"/>
    <property type="molecule type" value="Genomic_DNA"/>
</dbReference>
<dbReference type="InterPro" id="IPR036812">
    <property type="entry name" value="NAD(P)_OxRdtase_dom_sf"/>
</dbReference>
<gene>
    <name evidence="1" type="ORF">TSIB3V08_LOCUS8771</name>
</gene>
<dbReference type="PANTHER" id="PTHR43827:SF14">
    <property type="entry name" value="NADP-DEPENDENT OXIDOREDUCTASE DOMAIN-CONTAINING PROTEIN"/>
    <property type="match status" value="1"/>
</dbReference>
<dbReference type="Gene3D" id="3.20.20.100">
    <property type="entry name" value="NADP-dependent oxidoreductase domain"/>
    <property type="match status" value="1"/>
</dbReference>
<accession>A0A7R9G3Y3</accession>
<dbReference type="SUPFAM" id="SSF51430">
    <property type="entry name" value="NAD(P)-linked oxidoreductase"/>
    <property type="match status" value="1"/>
</dbReference>
<evidence type="ECO:0000313" key="1">
    <source>
        <dbReference type="EMBL" id="CAD7264723.1"/>
    </source>
</evidence>
<protein>
    <submittedName>
        <fullName evidence="1">Uncharacterized protein</fullName>
    </submittedName>
</protein>
<dbReference type="GO" id="GO:0016491">
    <property type="term" value="F:oxidoreductase activity"/>
    <property type="evidence" value="ECO:0007669"/>
    <property type="project" value="InterPro"/>
</dbReference>
<name>A0A7R9G3Y3_TIMSH</name>
<proteinExistence type="predicted"/>
<sequence length="172" mass="19597">MIIECHPYLNQMVLAKICYKHDIVVTACSPLGAPSPVAGISGTPNLLNDNRFRATHQQIQQDCGPSRPQELILIHYSSLLASLVLTDSFKKLPDQIIYLYTEPDDLQKHVQRGTVPLPKSEDKTHMIENIDIFDFELSESDMSYIDVFDSRSRFFPFTESKDDPNYPFGVDF</sequence>
<reference evidence="1" key="1">
    <citation type="submission" date="2020-11" db="EMBL/GenBank/DDBJ databases">
        <authorList>
            <person name="Tran Van P."/>
        </authorList>
    </citation>
    <scope>NUCLEOTIDE SEQUENCE</scope>
</reference>
<dbReference type="InterPro" id="IPR020471">
    <property type="entry name" value="AKR"/>
</dbReference>
<organism evidence="1">
    <name type="scientific">Timema shepardi</name>
    <name type="common">Walking stick</name>
    <dbReference type="NCBI Taxonomy" id="629360"/>
    <lineage>
        <taxon>Eukaryota</taxon>
        <taxon>Metazoa</taxon>
        <taxon>Ecdysozoa</taxon>
        <taxon>Arthropoda</taxon>
        <taxon>Hexapoda</taxon>
        <taxon>Insecta</taxon>
        <taxon>Pterygota</taxon>
        <taxon>Neoptera</taxon>
        <taxon>Polyneoptera</taxon>
        <taxon>Phasmatodea</taxon>
        <taxon>Timematodea</taxon>
        <taxon>Timematoidea</taxon>
        <taxon>Timematidae</taxon>
        <taxon>Timema</taxon>
    </lineage>
</organism>